<dbReference type="Proteomes" id="UP001295794">
    <property type="component" value="Unassembled WGS sequence"/>
</dbReference>
<dbReference type="Gene3D" id="3.40.50.300">
    <property type="entry name" value="P-loop containing nucleotide triphosphate hydrolases"/>
    <property type="match status" value="1"/>
</dbReference>
<keyword evidence="1" id="KW-0347">Helicase</keyword>
<feature type="non-terminal residue" evidence="3">
    <location>
        <position position="1"/>
    </location>
</feature>
<dbReference type="InterPro" id="IPR006935">
    <property type="entry name" value="Helicase/UvrB_N"/>
</dbReference>
<evidence type="ECO:0000256" key="1">
    <source>
        <dbReference type="ARBA" id="ARBA00022806"/>
    </source>
</evidence>
<dbReference type="GO" id="GO:0005524">
    <property type="term" value="F:ATP binding"/>
    <property type="evidence" value="ECO:0007669"/>
    <property type="project" value="InterPro"/>
</dbReference>
<protein>
    <recommendedName>
        <fullName evidence="2">Helicase/UvrB N-terminal domain-containing protein</fullName>
    </recommendedName>
</protein>
<dbReference type="InterPro" id="IPR027417">
    <property type="entry name" value="P-loop_NTPase"/>
</dbReference>
<dbReference type="SUPFAM" id="SSF52540">
    <property type="entry name" value="P-loop containing nucleoside triphosphate hydrolases"/>
    <property type="match status" value="1"/>
</dbReference>
<sequence length="126" mass="14558">RDAQFSLLIFDECHHARKNHPYSQIMREYIETRVDLRPKIFGMTASPVWDVKNVQKSLADLERTLDAKVVAVRANAEELISHAPTAVEVIKRFSPSPLHYDGFPVPTLWDYISVFERTFLDSGVNW</sequence>
<accession>A0AAD2JWJ0</accession>
<proteinExistence type="predicted"/>
<name>A0AAD2JWJ0_9AGAR</name>
<dbReference type="GO" id="GO:0005737">
    <property type="term" value="C:cytoplasm"/>
    <property type="evidence" value="ECO:0007669"/>
    <property type="project" value="TreeGrafter"/>
</dbReference>
<dbReference type="GO" id="GO:0016787">
    <property type="term" value="F:hydrolase activity"/>
    <property type="evidence" value="ECO:0007669"/>
    <property type="project" value="InterPro"/>
</dbReference>
<dbReference type="Pfam" id="PF04851">
    <property type="entry name" value="ResIII"/>
    <property type="match status" value="1"/>
</dbReference>
<dbReference type="PANTHER" id="PTHR14074:SF16">
    <property type="entry name" value="ANTIVIRAL INNATE IMMUNE RESPONSE RECEPTOR RIG-I"/>
    <property type="match status" value="1"/>
</dbReference>
<comment type="caution">
    <text evidence="3">The sequence shown here is derived from an EMBL/GenBank/DDBJ whole genome shotgun (WGS) entry which is preliminary data.</text>
</comment>
<keyword evidence="1" id="KW-0067">ATP-binding</keyword>
<feature type="domain" description="Helicase/UvrB N-terminal" evidence="2">
    <location>
        <begin position="3"/>
        <end position="47"/>
    </location>
</feature>
<organism evidence="3 4">
    <name type="scientific">Mycena citricolor</name>
    <dbReference type="NCBI Taxonomy" id="2018698"/>
    <lineage>
        <taxon>Eukaryota</taxon>
        <taxon>Fungi</taxon>
        <taxon>Dikarya</taxon>
        <taxon>Basidiomycota</taxon>
        <taxon>Agaricomycotina</taxon>
        <taxon>Agaricomycetes</taxon>
        <taxon>Agaricomycetidae</taxon>
        <taxon>Agaricales</taxon>
        <taxon>Marasmiineae</taxon>
        <taxon>Mycenaceae</taxon>
        <taxon>Mycena</taxon>
    </lineage>
</organism>
<dbReference type="EMBL" id="CAVNYO010000052">
    <property type="protein sequence ID" value="CAK5264309.1"/>
    <property type="molecule type" value="Genomic_DNA"/>
</dbReference>
<gene>
    <name evidence="3" type="ORF">MYCIT1_LOCUS4360</name>
</gene>
<keyword evidence="1" id="KW-0378">Hydrolase</keyword>
<dbReference type="GO" id="GO:0003677">
    <property type="term" value="F:DNA binding"/>
    <property type="evidence" value="ECO:0007669"/>
    <property type="project" value="InterPro"/>
</dbReference>
<dbReference type="PANTHER" id="PTHR14074">
    <property type="entry name" value="HELICASE WITH DEATH DOMAIN-RELATED"/>
    <property type="match status" value="1"/>
</dbReference>
<keyword evidence="4" id="KW-1185">Reference proteome</keyword>
<evidence type="ECO:0000313" key="3">
    <source>
        <dbReference type="EMBL" id="CAK5264309.1"/>
    </source>
</evidence>
<evidence type="ECO:0000259" key="2">
    <source>
        <dbReference type="Pfam" id="PF04851"/>
    </source>
</evidence>
<dbReference type="AlphaFoldDB" id="A0AAD2JWJ0"/>
<feature type="non-terminal residue" evidence="3">
    <location>
        <position position="126"/>
    </location>
</feature>
<evidence type="ECO:0000313" key="4">
    <source>
        <dbReference type="Proteomes" id="UP001295794"/>
    </source>
</evidence>
<reference evidence="3" key="1">
    <citation type="submission" date="2023-11" db="EMBL/GenBank/DDBJ databases">
        <authorList>
            <person name="De Vega J J."/>
            <person name="De Vega J J."/>
        </authorList>
    </citation>
    <scope>NUCLEOTIDE SEQUENCE</scope>
</reference>
<dbReference type="InterPro" id="IPR051363">
    <property type="entry name" value="RLR_Helicase"/>
</dbReference>
<keyword evidence="1" id="KW-0547">Nucleotide-binding</keyword>
<dbReference type="GO" id="GO:0004386">
    <property type="term" value="F:helicase activity"/>
    <property type="evidence" value="ECO:0007669"/>
    <property type="project" value="UniProtKB-KW"/>
</dbReference>